<dbReference type="RefSeq" id="WP_147819330.1">
    <property type="nucleotide sequence ID" value="NZ_BPRA01000003.1"/>
</dbReference>
<feature type="region of interest" description="Disordered" evidence="1">
    <location>
        <begin position="26"/>
        <end position="50"/>
    </location>
</feature>
<evidence type="ECO:0008006" key="5">
    <source>
        <dbReference type="Google" id="ProtNLM"/>
    </source>
</evidence>
<dbReference type="PANTHER" id="PTHR24023:SF1082">
    <property type="entry name" value="COLLAGEN TRIPLE HELIX REPEAT"/>
    <property type="match status" value="1"/>
</dbReference>
<feature type="chain" id="PRO_5046023873" description="Collagen-like protein" evidence="2">
    <location>
        <begin position="22"/>
        <end position="263"/>
    </location>
</feature>
<evidence type="ECO:0000313" key="3">
    <source>
        <dbReference type="EMBL" id="GJE54194.1"/>
    </source>
</evidence>
<dbReference type="EMBL" id="BPRA01000003">
    <property type="protein sequence ID" value="GJE54194.1"/>
    <property type="molecule type" value="Genomic_DNA"/>
</dbReference>
<dbReference type="InterPro" id="IPR050149">
    <property type="entry name" value="Collagen_superfamily"/>
</dbReference>
<comment type="caution">
    <text evidence="3">The sequence shown here is derived from an EMBL/GenBank/DDBJ whole genome shotgun (WGS) entry which is preliminary data.</text>
</comment>
<feature type="signal peptide" evidence="2">
    <location>
        <begin position="1"/>
        <end position="21"/>
    </location>
</feature>
<protein>
    <recommendedName>
        <fullName evidence="5">Collagen-like protein</fullName>
    </recommendedName>
</protein>
<proteinExistence type="predicted"/>
<keyword evidence="4" id="KW-1185">Reference proteome</keyword>
<dbReference type="Proteomes" id="UP001055101">
    <property type="component" value="Unassembled WGS sequence"/>
</dbReference>
<reference evidence="3" key="2">
    <citation type="submission" date="2021-08" db="EMBL/GenBank/DDBJ databases">
        <authorList>
            <person name="Tani A."/>
            <person name="Ola A."/>
            <person name="Ogura Y."/>
            <person name="Katsura K."/>
            <person name="Hayashi T."/>
        </authorList>
    </citation>
    <scope>NUCLEOTIDE SEQUENCE</scope>
    <source>
        <strain evidence="3">DSM 23674</strain>
    </source>
</reference>
<evidence type="ECO:0000313" key="4">
    <source>
        <dbReference type="Proteomes" id="UP001055101"/>
    </source>
</evidence>
<dbReference type="PANTHER" id="PTHR24023">
    <property type="entry name" value="COLLAGEN ALPHA"/>
    <property type="match status" value="1"/>
</dbReference>
<evidence type="ECO:0000256" key="1">
    <source>
        <dbReference type="SAM" id="MobiDB-lite"/>
    </source>
</evidence>
<feature type="region of interest" description="Disordered" evidence="1">
    <location>
        <begin position="122"/>
        <end position="198"/>
    </location>
</feature>
<sequence length="263" mass="26005">MIDRVVAALALVLLAGSPALAQQPSAQALQAQPAASPPKSRARRPQQPAQPIMVYDARIEAGDLRISGSVRKGGLVVVLDDEISAAADSRGRFVFKLPYRPRTCVAALKVEEDEREAVIANCAPEGEAGSKGEPGPTGPQGMAGIQGPPGPQGAEGAPGLAGASGVKGDPGPKGDPGSKGDAGPKGETGAQGTADPPAASLRALRSGACPETGCELACDSGEVLVSAYCLGRGSPTYRAGTGGSATAACPAGGEGMAAFCTKP</sequence>
<feature type="compositionally biased region" description="Basic and acidic residues" evidence="1">
    <location>
        <begin position="170"/>
        <end position="184"/>
    </location>
</feature>
<evidence type="ECO:0000256" key="2">
    <source>
        <dbReference type="SAM" id="SignalP"/>
    </source>
</evidence>
<feature type="compositionally biased region" description="Low complexity" evidence="1">
    <location>
        <begin position="139"/>
        <end position="169"/>
    </location>
</feature>
<keyword evidence="2" id="KW-0732">Signal</keyword>
<organism evidence="3 4">
    <name type="scientific">Methylobacterium thuringiense</name>
    <dbReference type="NCBI Taxonomy" id="1003091"/>
    <lineage>
        <taxon>Bacteria</taxon>
        <taxon>Pseudomonadati</taxon>
        <taxon>Pseudomonadota</taxon>
        <taxon>Alphaproteobacteria</taxon>
        <taxon>Hyphomicrobiales</taxon>
        <taxon>Methylobacteriaceae</taxon>
        <taxon>Methylobacterium</taxon>
    </lineage>
</organism>
<name>A0ABQ4TFL8_9HYPH</name>
<dbReference type="InterPro" id="IPR008160">
    <property type="entry name" value="Collagen"/>
</dbReference>
<reference evidence="3" key="1">
    <citation type="journal article" date="2021" name="Front. Microbiol.">
        <title>Comprehensive Comparative Genomics and Phenotyping of Methylobacterium Species.</title>
        <authorList>
            <person name="Alessa O."/>
            <person name="Ogura Y."/>
            <person name="Fujitani Y."/>
            <person name="Takami H."/>
            <person name="Hayashi T."/>
            <person name="Sahin N."/>
            <person name="Tani A."/>
        </authorList>
    </citation>
    <scope>NUCLEOTIDE SEQUENCE</scope>
    <source>
        <strain evidence="3">DSM 23674</strain>
    </source>
</reference>
<gene>
    <name evidence="3" type="ORF">EKPJFOCH_0667</name>
</gene>
<accession>A0ABQ4TFL8</accession>
<dbReference type="Pfam" id="PF01391">
    <property type="entry name" value="Collagen"/>
    <property type="match status" value="1"/>
</dbReference>